<organism evidence="3 4">
    <name type="scientific">Parablautia muri</name>
    <dbReference type="NCBI Taxonomy" id="2320879"/>
    <lineage>
        <taxon>Bacteria</taxon>
        <taxon>Bacillati</taxon>
        <taxon>Bacillota</taxon>
        <taxon>Clostridia</taxon>
        <taxon>Lachnospirales</taxon>
        <taxon>Lachnospiraceae</taxon>
        <taxon>Parablautia</taxon>
    </lineage>
</organism>
<proteinExistence type="predicted"/>
<keyword evidence="4" id="KW-1185">Reference proteome</keyword>
<dbReference type="InterPro" id="IPR040591">
    <property type="entry name" value="RqcP2_RBD"/>
</dbReference>
<evidence type="ECO:0000313" key="3">
    <source>
        <dbReference type="EMBL" id="NBJ94852.1"/>
    </source>
</evidence>
<protein>
    <recommendedName>
        <fullName evidence="2">Ribosome-associated protein quality control protein P2 RNA-binding domain-containing protein</fullName>
    </recommendedName>
</protein>
<dbReference type="GO" id="GO:0003723">
    <property type="term" value="F:RNA binding"/>
    <property type="evidence" value="ECO:0007669"/>
    <property type="project" value="UniProtKB-KW"/>
</dbReference>
<dbReference type="CDD" id="cd00165">
    <property type="entry name" value="S4"/>
    <property type="match status" value="1"/>
</dbReference>
<sequence>MYMETDELLKKRFRELARKCYQNNQYTFTGFLSLADLACFYEMEKELSYVSYKVWGGSEFCERAMVRFGKVEELGYEEEFPIACIKVKPLAAKFADALTHRDFLGALMNLGIERNTLGDIWLKENIGYIFCLEGMADFMIENLTKIKHTSVKGNRTKEMPGLPELDRQEVRIQISSERADGVLAKVYKLSRSEAVELFRQKKVFAGGRLCENNSQLLKKGDIISARGYGKFEYLGQQNISKKGKINASVMCYGKVIS</sequence>
<dbReference type="EMBL" id="QZDT01000053">
    <property type="protein sequence ID" value="NBJ94852.1"/>
    <property type="molecule type" value="Genomic_DNA"/>
</dbReference>
<dbReference type="Gene3D" id="3.30.70.330">
    <property type="match status" value="1"/>
</dbReference>
<evidence type="ECO:0000259" key="2">
    <source>
        <dbReference type="Pfam" id="PF17774"/>
    </source>
</evidence>
<dbReference type="Proteomes" id="UP001154420">
    <property type="component" value="Unassembled WGS sequence"/>
</dbReference>
<evidence type="ECO:0000256" key="1">
    <source>
        <dbReference type="PROSITE-ProRule" id="PRU00182"/>
    </source>
</evidence>
<dbReference type="OrthoDB" id="9812787at2"/>
<evidence type="ECO:0000313" key="4">
    <source>
        <dbReference type="Proteomes" id="UP001154420"/>
    </source>
</evidence>
<comment type="caution">
    <text evidence="3">The sequence shown here is derived from an EMBL/GenBank/DDBJ whole genome shotgun (WGS) entry which is preliminary data.</text>
</comment>
<dbReference type="PROSITE" id="PS50889">
    <property type="entry name" value="S4"/>
    <property type="match status" value="1"/>
</dbReference>
<name>A0A9X5BKV9_9FIRM</name>
<keyword evidence="1" id="KW-0694">RNA-binding</keyword>
<reference evidence="3" key="1">
    <citation type="submission" date="2018-09" db="EMBL/GenBank/DDBJ databases">
        <title>Murine metabolic-syndrome-specific gut microbial biobank.</title>
        <authorList>
            <person name="Liu C."/>
        </authorList>
    </citation>
    <scope>NUCLEOTIDE SEQUENCE</scope>
    <source>
        <strain evidence="3">D42-62</strain>
    </source>
</reference>
<dbReference type="Pfam" id="PF17774">
    <property type="entry name" value="YlmH_RBD"/>
    <property type="match status" value="1"/>
</dbReference>
<gene>
    <name evidence="3" type="ORF">D5281_20320</name>
</gene>
<dbReference type="SUPFAM" id="SSF55174">
    <property type="entry name" value="Alpha-L RNA-binding motif"/>
    <property type="match status" value="1"/>
</dbReference>
<dbReference type="InterPro" id="IPR012677">
    <property type="entry name" value="Nucleotide-bd_a/b_plait_sf"/>
</dbReference>
<feature type="domain" description="Ribosome-associated protein quality control protein P2 RNA-binding" evidence="2">
    <location>
        <begin position="77"/>
        <end position="154"/>
    </location>
</feature>
<dbReference type="AlphaFoldDB" id="A0A9X5BKV9"/>
<accession>A0A9X5BKV9</accession>